<protein>
    <submittedName>
        <fullName evidence="3">Glycosyltransferase family 4 protein</fullName>
    </submittedName>
</protein>
<dbReference type="PANTHER" id="PTHR45947:SF3">
    <property type="entry name" value="SULFOQUINOVOSYL TRANSFERASE SQD2"/>
    <property type="match status" value="1"/>
</dbReference>
<evidence type="ECO:0000313" key="3">
    <source>
        <dbReference type="EMBL" id="HFI89929.1"/>
    </source>
</evidence>
<evidence type="ECO:0000259" key="1">
    <source>
        <dbReference type="Pfam" id="PF00534"/>
    </source>
</evidence>
<feature type="domain" description="Glycosyl transferase family 1" evidence="1">
    <location>
        <begin position="199"/>
        <end position="336"/>
    </location>
</feature>
<gene>
    <name evidence="3" type="ORF">ENS31_00195</name>
</gene>
<dbReference type="SUPFAM" id="SSF53756">
    <property type="entry name" value="UDP-Glycosyltransferase/glycogen phosphorylase"/>
    <property type="match status" value="1"/>
</dbReference>
<dbReference type="Pfam" id="PF00534">
    <property type="entry name" value="Glycos_transf_1"/>
    <property type="match status" value="1"/>
</dbReference>
<dbReference type="GO" id="GO:0016757">
    <property type="term" value="F:glycosyltransferase activity"/>
    <property type="evidence" value="ECO:0007669"/>
    <property type="project" value="InterPro"/>
</dbReference>
<organism evidence="3">
    <name type="scientific">Ignavibacterium album</name>
    <dbReference type="NCBI Taxonomy" id="591197"/>
    <lineage>
        <taxon>Bacteria</taxon>
        <taxon>Pseudomonadati</taxon>
        <taxon>Ignavibacteriota</taxon>
        <taxon>Ignavibacteria</taxon>
        <taxon>Ignavibacteriales</taxon>
        <taxon>Ignavibacteriaceae</taxon>
        <taxon>Ignavibacterium</taxon>
    </lineage>
</organism>
<dbReference type="EMBL" id="DSUJ01000002">
    <property type="protein sequence ID" value="HFI89929.1"/>
    <property type="molecule type" value="Genomic_DNA"/>
</dbReference>
<feature type="domain" description="Glycosyltransferase subfamily 4-like N-terminal" evidence="2">
    <location>
        <begin position="55"/>
        <end position="192"/>
    </location>
</feature>
<dbReference type="PANTHER" id="PTHR45947">
    <property type="entry name" value="SULFOQUINOVOSYL TRANSFERASE SQD2"/>
    <property type="match status" value="1"/>
</dbReference>
<name>A0A7V3E677_9BACT</name>
<keyword evidence="3" id="KW-0808">Transferase</keyword>
<reference evidence="3" key="1">
    <citation type="journal article" date="2020" name="mSystems">
        <title>Genome- and Community-Level Interaction Insights into Carbon Utilization and Element Cycling Functions of Hydrothermarchaeota in Hydrothermal Sediment.</title>
        <authorList>
            <person name="Zhou Z."/>
            <person name="Liu Y."/>
            <person name="Xu W."/>
            <person name="Pan J."/>
            <person name="Luo Z.H."/>
            <person name="Li M."/>
        </authorList>
    </citation>
    <scope>NUCLEOTIDE SEQUENCE [LARGE SCALE GENOMIC DNA]</scope>
    <source>
        <strain evidence="3">SpSt-479</strain>
    </source>
</reference>
<sequence>MKIALVHEWLVFYAGGERVFESFTNIWKDADVFALVDFLNDEQRKIILKGKHAHTTFIQKLPFAEKKFRSYLPLFPLAIESLNFSKYDVIISSSHAVTKGVRKKPNQLHISYCHSPMRYIWDEAETYFEAAKLNTGIKKIIATKILNYLRKWDLKTAKRPDYLLANSNYIAEKLKRIYNRESTVIYPPVDVDKFSCVEQKDDYYFVASRLVPYKKIDLIVEAFAQMPDKRLIIAGTGPELNKLKNNFLVNVEFVGYQDEKALKELMQKAKAFVFSAEEDFGIVVVEAMACGTPVIALNKGGTAETVIDGKTGILFEEQTVEDIKDAVKRFEKIENQFNHKEIAEHTKKFSRQIFEERMKNYVDEKIEQFFGKNRK</sequence>
<dbReference type="Pfam" id="PF13439">
    <property type="entry name" value="Glyco_transf_4"/>
    <property type="match status" value="1"/>
</dbReference>
<dbReference type="InterPro" id="IPR028098">
    <property type="entry name" value="Glyco_trans_4-like_N"/>
</dbReference>
<evidence type="ECO:0000259" key="2">
    <source>
        <dbReference type="Pfam" id="PF13439"/>
    </source>
</evidence>
<proteinExistence type="predicted"/>
<accession>A0A7V3E677</accession>
<comment type="caution">
    <text evidence="3">The sequence shown here is derived from an EMBL/GenBank/DDBJ whole genome shotgun (WGS) entry which is preliminary data.</text>
</comment>
<dbReference type="Gene3D" id="3.40.50.2000">
    <property type="entry name" value="Glycogen Phosphorylase B"/>
    <property type="match status" value="2"/>
</dbReference>
<dbReference type="InterPro" id="IPR001296">
    <property type="entry name" value="Glyco_trans_1"/>
</dbReference>
<dbReference type="InterPro" id="IPR050194">
    <property type="entry name" value="Glycosyltransferase_grp1"/>
</dbReference>
<dbReference type="AlphaFoldDB" id="A0A7V3E677"/>